<feature type="short sequence motif" description="GyrA-box" evidence="9">
    <location>
        <begin position="540"/>
        <end position="546"/>
    </location>
</feature>
<reference evidence="13" key="1">
    <citation type="submission" date="2017-09" db="EMBL/GenBank/DDBJ databases">
        <title>Depth-based differentiation of microbial function through sediment-hosted aquifers and enrichment of novel symbionts in the deep terrestrial subsurface.</title>
        <authorList>
            <person name="Probst A.J."/>
            <person name="Ladd B."/>
            <person name="Jarett J.K."/>
            <person name="Geller-Mcgrath D.E."/>
            <person name="Sieber C.M.K."/>
            <person name="Emerson J.B."/>
            <person name="Anantharaman K."/>
            <person name="Thomas B.C."/>
            <person name="Malmstrom R."/>
            <person name="Stieglmeier M."/>
            <person name="Klingl A."/>
            <person name="Woyke T."/>
            <person name="Ryan C.M."/>
            <person name="Banfield J.F."/>
        </authorList>
    </citation>
    <scope>NUCLEOTIDE SEQUENCE [LARGE SCALE GENOMIC DNA]</scope>
</reference>
<dbReference type="InterPro" id="IPR002205">
    <property type="entry name" value="Topo_IIA_dom_A"/>
</dbReference>
<keyword evidence="6 9" id="KW-0238">DNA-binding</keyword>
<dbReference type="PANTHER" id="PTHR43493">
    <property type="entry name" value="DNA GYRASE/TOPOISOMERASE SUBUNIT A"/>
    <property type="match status" value="1"/>
</dbReference>
<dbReference type="GO" id="GO:0006261">
    <property type="term" value="P:DNA-templated DNA replication"/>
    <property type="evidence" value="ECO:0007669"/>
    <property type="project" value="UniProtKB-UniRule"/>
</dbReference>
<dbReference type="SUPFAM" id="SSF56719">
    <property type="entry name" value="Type II DNA topoisomerase"/>
    <property type="match status" value="1"/>
</dbReference>
<dbReference type="GO" id="GO:0003677">
    <property type="term" value="F:DNA binding"/>
    <property type="evidence" value="ECO:0007669"/>
    <property type="project" value="UniProtKB-UniRule"/>
</dbReference>
<dbReference type="InterPro" id="IPR013757">
    <property type="entry name" value="Topo_IIA_A_a_sf"/>
</dbReference>
<keyword evidence="5 9" id="KW-0799">Topoisomerase</keyword>
<keyword evidence="4 9" id="KW-0067">ATP-binding</keyword>
<dbReference type="NCBIfam" id="NF004044">
    <property type="entry name" value="PRK05561.1"/>
    <property type="match status" value="1"/>
</dbReference>
<dbReference type="SMART" id="SM00434">
    <property type="entry name" value="TOP4c"/>
    <property type="match status" value="1"/>
</dbReference>
<dbReference type="NCBIfam" id="NF004043">
    <property type="entry name" value="PRK05560.1"/>
    <property type="match status" value="1"/>
</dbReference>
<dbReference type="AlphaFoldDB" id="A0A2M6P002"/>
<evidence type="ECO:0000313" key="13">
    <source>
        <dbReference type="Proteomes" id="UP000228528"/>
    </source>
</evidence>
<evidence type="ECO:0000256" key="5">
    <source>
        <dbReference type="ARBA" id="ARBA00023029"/>
    </source>
</evidence>
<dbReference type="Pfam" id="PF03989">
    <property type="entry name" value="DNA_gyraseA_C"/>
    <property type="match status" value="6"/>
</dbReference>
<evidence type="ECO:0000256" key="2">
    <source>
        <dbReference type="ARBA" id="ARBA00008263"/>
    </source>
</evidence>
<proteinExistence type="inferred from homology"/>
<evidence type="ECO:0000313" key="12">
    <source>
        <dbReference type="EMBL" id="PIR77055.1"/>
    </source>
</evidence>
<feature type="active site" description="O-(5'-phospho-DNA)-tyrosine intermediate" evidence="9 10">
    <location>
        <position position="135"/>
    </location>
</feature>
<dbReference type="Gene3D" id="3.30.1360.40">
    <property type="match status" value="1"/>
</dbReference>
<dbReference type="InterPro" id="IPR013760">
    <property type="entry name" value="Topo_IIA-like_dom_sf"/>
</dbReference>
<dbReference type="GO" id="GO:0005694">
    <property type="term" value="C:chromosome"/>
    <property type="evidence" value="ECO:0007669"/>
    <property type="project" value="InterPro"/>
</dbReference>
<dbReference type="InterPro" id="IPR005743">
    <property type="entry name" value="GyrA"/>
</dbReference>
<dbReference type="Proteomes" id="UP000228528">
    <property type="component" value="Unassembled WGS sequence"/>
</dbReference>
<comment type="subunit">
    <text evidence="9">Heterotetramer, composed of two GyrA and two GyrB chains. In the heterotetramer, GyrA contains the active site tyrosine that forms a transient covalent intermediate with DNA, while GyrB binds cofactors and catalyzes ATP hydrolysis.</text>
</comment>
<evidence type="ECO:0000256" key="6">
    <source>
        <dbReference type="ARBA" id="ARBA00023125"/>
    </source>
</evidence>
<keyword evidence="7 9" id="KW-0413">Isomerase</keyword>
<evidence type="ECO:0000256" key="8">
    <source>
        <dbReference type="ARBA" id="ARBA00063644"/>
    </source>
</evidence>
<comment type="caution">
    <text evidence="12">The sequence shown here is derived from an EMBL/GenBank/DDBJ whole genome shotgun (WGS) entry which is preliminary data.</text>
</comment>
<gene>
    <name evidence="9" type="primary">gyrA</name>
    <name evidence="12" type="ORF">COU30_04535</name>
</gene>
<dbReference type="CDD" id="cd00187">
    <property type="entry name" value="TOP4c"/>
    <property type="match status" value="1"/>
</dbReference>
<dbReference type="GO" id="GO:0034335">
    <property type="term" value="F:DNA negative supercoiling activity"/>
    <property type="evidence" value="ECO:0007669"/>
    <property type="project" value="UniProtKB-ARBA"/>
</dbReference>
<dbReference type="GO" id="GO:0009330">
    <property type="term" value="C:DNA topoisomerase type II (double strand cut, ATP-hydrolyzing) complex"/>
    <property type="evidence" value="ECO:0007669"/>
    <property type="project" value="TreeGrafter"/>
</dbReference>
<dbReference type="HAMAP" id="MF_01897">
    <property type="entry name" value="GyrA"/>
    <property type="match status" value="1"/>
</dbReference>
<dbReference type="Pfam" id="PF00521">
    <property type="entry name" value="DNA_topoisoIV"/>
    <property type="match status" value="1"/>
</dbReference>
<comment type="miscellaneous">
    <text evidence="9">Few gyrases are as efficient as E.coli at forming negative supercoils. Not all organisms have 2 type II topoisomerases; in organisms with a single type II topoisomerase this enzyme also has to decatenate newly replicated chromosomes.</text>
</comment>
<dbReference type="EMBL" id="PFBW01000193">
    <property type="protein sequence ID" value="PIR77055.1"/>
    <property type="molecule type" value="Genomic_DNA"/>
</dbReference>
<protein>
    <recommendedName>
        <fullName evidence="9">DNA gyrase subunit A</fullName>
        <ecNumber evidence="9">5.6.2.2</ecNumber>
    </recommendedName>
</protein>
<dbReference type="GO" id="GO:0005524">
    <property type="term" value="F:ATP binding"/>
    <property type="evidence" value="ECO:0007669"/>
    <property type="project" value="UniProtKB-UniRule"/>
</dbReference>
<dbReference type="Gene3D" id="2.120.10.90">
    <property type="entry name" value="DNA gyrase/topoisomerase IV, subunit A, C-terminal"/>
    <property type="match status" value="1"/>
</dbReference>
<evidence type="ECO:0000256" key="4">
    <source>
        <dbReference type="ARBA" id="ARBA00022840"/>
    </source>
</evidence>
<accession>A0A2M6P002</accession>
<dbReference type="FunFam" id="1.10.268.10:FF:000001">
    <property type="entry name" value="DNA gyrase subunit A"/>
    <property type="match status" value="1"/>
</dbReference>
<comment type="subcellular location">
    <subcellularLocation>
        <location evidence="9">Cytoplasm</location>
    </subcellularLocation>
</comment>
<evidence type="ECO:0000256" key="3">
    <source>
        <dbReference type="ARBA" id="ARBA00022741"/>
    </source>
</evidence>
<dbReference type="EC" id="5.6.2.2" evidence="9"/>
<dbReference type="InterPro" id="IPR006691">
    <property type="entry name" value="GyrA/parC_rep"/>
</dbReference>
<evidence type="ECO:0000256" key="1">
    <source>
        <dbReference type="ARBA" id="ARBA00000185"/>
    </source>
</evidence>
<keyword evidence="3 9" id="KW-0547">Nucleotide-binding</keyword>
<keyword evidence="9" id="KW-0963">Cytoplasm</keyword>
<dbReference type="FunFam" id="3.90.199.10:FF:000001">
    <property type="entry name" value="DNA gyrase subunit A"/>
    <property type="match status" value="1"/>
</dbReference>
<feature type="domain" description="Topo IIA-type catalytic" evidence="11">
    <location>
        <begin position="47"/>
        <end position="513"/>
    </location>
</feature>
<comment type="catalytic activity">
    <reaction evidence="1 9 10">
        <text>ATP-dependent breakage, passage and rejoining of double-stranded DNA.</text>
        <dbReference type="EC" id="5.6.2.2"/>
    </reaction>
</comment>
<organism evidence="12 13">
    <name type="scientific">Candidatus Magasanikbacteria bacterium CG10_big_fil_rev_8_21_14_0_10_38_6</name>
    <dbReference type="NCBI Taxonomy" id="1974647"/>
    <lineage>
        <taxon>Bacteria</taxon>
        <taxon>Candidatus Magasanikiibacteriota</taxon>
    </lineage>
</organism>
<comment type="function">
    <text evidence="9">A type II topoisomerase that negatively supercoils closed circular double-stranded (ds) DNA in an ATP-dependent manner to modulate DNA topology and maintain chromosomes in an underwound state. Negative supercoiling favors strand separation, and DNA replication, transcription, recombination and repair, all of which involve strand separation. Also able to catalyze the interconversion of other topological isomers of dsDNA rings, including catenanes and knotted rings. Type II topoisomerases break and join 2 DNA strands simultaneously in an ATP-dependent manner.</text>
</comment>
<evidence type="ECO:0000256" key="10">
    <source>
        <dbReference type="PROSITE-ProRule" id="PRU01384"/>
    </source>
</evidence>
<dbReference type="Gene3D" id="3.90.199.10">
    <property type="entry name" value="Topoisomerase II, domain 5"/>
    <property type="match status" value="1"/>
</dbReference>
<evidence type="ECO:0000256" key="9">
    <source>
        <dbReference type="HAMAP-Rule" id="MF_01897"/>
    </source>
</evidence>
<comment type="similarity">
    <text evidence="2 9">Belongs to the type II topoisomerase GyrA/ParC subunit family.</text>
</comment>
<dbReference type="Gene3D" id="1.10.268.10">
    <property type="entry name" value="Topoisomerase, domain 3"/>
    <property type="match status" value="1"/>
</dbReference>
<sequence length="829" mass="92976">MPKKTTTESTEQREIGAIGKVEPIELVDEMKKSYLDYAMSVIVARALPDVRDGLKPVHRRILYAMWKLGLKHTSKFLKSARVVGDVMGKYHPHGDAAIYDSLVRMAQDFSMGYPLVFGQGNFGSMDGDSAAAMRYTEAKLQAIAEEMLNDIEKETVNFTPNYDGSQKEPSVLPSKLPNLLLNGSMGIAVGMATNIPPHNLGELCDGIMHLIANPKTNIDELTEFIKGPDFPTGGIIYNKENITATYATGRGGISLRAKTEIEEFQPDRFRILITEVAYQTNKAKLIEKIAELVQEKKIEGIKDLRDESNKDGVRIVIEIKKDAYPKKILNRLFKLTNLQTKFHVNMIALVDGIQPRVLNLKSVLEEYLKHRKEVIRRRTEFDLEKAKDRAHILEGLKMALDKIDAIIALIRKSKDKEQAKENLIKQFKFSDRQAQAILEMRLQQLANLESQKIIEELKEKLAIIKELESILASETKVKNIIKEEVLYIRNKFAIPRRTKIVAHGIQQFNMEDLIPNEQTLVMVTQAGYIKRLPEDTFKTQHRGGKGVKGLSTKAEDAVEQLISTNTHDNLLFFTTRGRVFQLRVYDVPLGSRTAKGQALVNFLQLSSHEKVSAILSTDDMSKYKHLVMVTSKGNIKKTKLEDFTNVRQSGLIAIKLKEDDYLEWIRPTSGKDEIMIITKEGQAIRFKESGVRAMGRAASGVRGMKLKSSDVVIGMEVISTELIKKGVIELLVISENGLGKRTELREYKVQGRGGSGIKTMAVTSKTGKIVSARIINTEEEEQDIMMISAKGQVIRTPLKSISTLGRATQGVRVMRFKAAGDKVVSIALL</sequence>
<dbReference type="InterPro" id="IPR050220">
    <property type="entry name" value="Type_II_DNA_Topoisomerases"/>
</dbReference>
<dbReference type="GO" id="GO:0005737">
    <property type="term" value="C:cytoplasm"/>
    <property type="evidence" value="ECO:0007669"/>
    <property type="project" value="UniProtKB-SubCell"/>
</dbReference>
<evidence type="ECO:0000256" key="7">
    <source>
        <dbReference type="ARBA" id="ARBA00023235"/>
    </source>
</evidence>
<dbReference type="PANTHER" id="PTHR43493:SF5">
    <property type="entry name" value="DNA GYRASE SUBUNIT A, CHLOROPLASTIC_MITOCHONDRIAL"/>
    <property type="match status" value="1"/>
</dbReference>
<dbReference type="NCBIfam" id="TIGR01063">
    <property type="entry name" value="gyrA"/>
    <property type="match status" value="1"/>
</dbReference>
<name>A0A2M6P002_9BACT</name>
<dbReference type="GO" id="GO:0006265">
    <property type="term" value="P:DNA topological change"/>
    <property type="evidence" value="ECO:0007669"/>
    <property type="project" value="UniProtKB-UniRule"/>
</dbReference>
<dbReference type="FunFam" id="2.120.10.90:FF:000005">
    <property type="entry name" value="DNA topoisomerase 4 subunit A"/>
    <property type="match status" value="1"/>
</dbReference>
<evidence type="ECO:0000259" key="11">
    <source>
        <dbReference type="PROSITE" id="PS52040"/>
    </source>
</evidence>
<dbReference type="InterPro" id="IPR013758">
    <property type="entry name" value="Topo_IIA_A/C_ab"/>
</dbReference>
<dbReference type="PROSITE" id="PS52040">
    <property type="entry name" value="TOPO_IIA"/>
    <property type="match status" value="1"/>
</dbReference>
<dbReference type="SUPFAM" id="SSF101904">
    <property type="entry name" value="GyrA/ParC C-terminal domain-like"/>
    <property type="match status" value="1"/>
</dbReference>
<dbReference type="FunFam" id="3.30.1360.40:FF:000002">
    <property type="entry name" value="DNA gyrase subunit A"/>
    <property type="match status" value="1"/>
</dbReference>
<dbReference type="InterPro" id="IPR035516">
    <property type="entry name" value="Gyrase/topoIV_suA_C"/>
</dbReference>
<comment type="subunit">
    <text evidence="8">Heterotetramer composed of ParC and ParE.</text>
</comment>